<evidence type="ECO:0000256" key="1">
    <source>
        <dbReference type="SAM" id="MobiDB-lite"/>
    </source>
</evidence>
<proteinExistence type="predicted"/>
<accession>A0ABP7DUH0</accession>
<evidence type="ECO:0000313" key="2">
    <source>
        <dbReference type="EMBL" id="GAA3710340.1"/>
    </source>
</evidence>
<sequence>MNAAASPTVRAGARAHRKRERRASVSCSTTVFRVRYGAGTSDSVLPCRGNSRTATGPTGPADLPLRAAFSRTPGGTHYRRRPAVRSAHDRAAGRGIRFPA</sequence>
<dbReference type="EMBL" id="BAAAZP010000207">
    <property type="protein sequence ID" value="GAA3710340.1"/>
    <property type="molecule type" value="Genomic_DNA"/>
</dbReference>
<keyword evidence="3" id="KW-1185">Reference proteome</keyword>
<name>A0ABP7DUH0_9ACTN</name>
<gene>
    <name evidence="2" type="ORF">GCM10022224_089780</name>
</gene>
<dbReference type="Proteomes" id="UP001500902">
    <property type="component" value="Unassembled WGS sequence"/>
</dbReference>
<organism evidence="2 3">
    <name type="scientific">Nonomuraea antimicrobica</name>
    <dbReference type="NCBI Taxonomy" id="561173"/>
    <lineage>
        <taxon>Bacteria</taxon>
        <taxon>Bacillati</taxon>
        <taxon>Actinomycetota</taxon>
        <taxon>Actinomycetes</taxon>
        <taxon>Streptosporangiales</taxon>
        <taxon>Streptosporangiaceae</taxon>
        <taxon>Nonomuraea</taxon>
    </lineage>
</organism>
<protein>
    <submittedName>
        <fullName evidence="2">Uncharacterized protein</fullName>
    </submittedName>
</protein>
<reference evidence="3" key="1">
    <citation type="journal article" date="2019" name="Int. J. Syst. Evol. Microbiol.">
        <title>The Global Catalogue of Microorganisms (GCM) 10K type strain sequencing project: providing services to taxonomists for standard genome sequencing and annotation.</title>
        <authorList>
            <consortium name="The Broad Institute Genomics Platform"/>
            <consortium name="The Broad Institute Genome Sequencing Center for Infectious Disease"/>
            <person name="Wu L."/>
            <person name="Ma J."/>
        </authorList>
    </citation>
    <scope>NUCLEOTIDE SEQUENCE [LARGE SCALE GENOMIC DNA]</scope>
    <source>
        <strain evidence="3">JCM 16904</strain>
    </source>
</reference>
<feature type="region of interest" description="Disordered" evidence="1">
    <location>
        <begin position="1"/>
        <end position="24"/>
    </location>
</feature>
<evidence type="ECO:0000313" key="3">
    <source>
        <dbReference type="Proteomes" id="UP001500902"/>
    </source>
</evidence>
<comment type="caution">
    <text evidence="2">The sequence shown here is derived from an EMBL/GenBank/DDBJ whole genome shotgun (WGS) entry which is preliminary data.</text>
</comment>
<feature type="region of interest" description="Disordered" evidence="1">
    <location>
        <begin position="47"/>
        <end position="100"/>
    </location>
</feature>